<name>A0A813UTC0_9BILA</name>
<gene>
    <name evidence="3" type="ORF">JBS370_LOCUS12051</name>
    <name evidence="2" type="ORF">ZHD862_LOCUS3728</name>
</gene>
<evidence type="ECO:0000313" key="3">
    <source>
        <dbReference type="EMBL" id="CAF3741939.1"/>
    </source>
</evidence>
<dbReference type="AlphaFoldDB" id="A0A813UTC0"/>
<dbReference type="EMBL" id="CAJOBD010000965">
    <property type="protein sequence ID" value="CAF3741939.1"/>
    <property type="molecule type" value="Genomic_DNA"/>
</dbReference>
<dbReference type="InterPro" id="IPR000182">
    <property type="entry name" value="GNAT_dom"/>
</dbReference>
<dbReference type="SUPFAM" id="SSF55729">
    <property type="entry name" value="Acyl-CoA N-acyltransferases (Nat)"/>
    <property type="match status" value="1"/>
</dbReference>
<dbReference type="PANTHER" id="PTHR43138:SF1">
    <property type="entry name" value="N-ACETYLTRANSFERASE ACA1"/>
    <property type="match status" value="1"/>
</dbReference>
<dbReference type="Pfam" id="PF00583">
    <property type="entry name" value="Acetyltransf_1"/>
    <property type="match status" value="1"/>
</dbReference>
<dbReference type="InterPro" id="IPR052742">
    <property type="entry name" value="Mito_N-acetyltransferase"/>
</dbReference>
<evidence type="ECO:0000313" key="4">
    <source>
        <dbReference type="Proteomes" id="UP000663864"/>
    </source>
</evidence>
<reference evidence="2" key="1">
    <citation type="submission" date="2021-02" db="EMBL/GenBank/DDBJ databases">
        <authorList>
            <person name="Nowell W R."/>
        </authorList>
    </citation>
    <scope>NUCLEOTIDE SEQUENCE</scope>
</reference>
<proteinExistence type="predicted"/>
<protein>
    <recommendedName>
        <fullName evidence="1">N-acetyltransferase domain-containing protein</fullName>
    </recommendedName>
</protein>
<evidence type="ECO:0000313" key="2">
    <source>
        <dbReference type="EMBL" id="CAF0827821.1"/>
    </source>
</evidence>
<accession>A0A813UTC0</accession>
<organism evidence="2 4">
    <name type="scientific">Rotaria sordida</name>
    <dbReference type="NCBI Taxonomy" id="392033"/>
    <lineage>
        <taxon>Eukaryota</taxon>
        <taxon>Metazoa</taxon>
        <taxon>Spiralia</taxon>
        <taxon>Gnathifera</taxon>
        <taxon>Rotifera</taxon>
        <taxon>Eurotatoria</taxon>
        <taxon>Bdelloidea</taxon>
        <taxon>Philodinida</taxon>
        <taxon>Philodinidae</taxon>
        <taxon>Rotaria</taxon>
    </lineage>
</organism>
<dbReference type="Proteomes" id="UP000663836">
    <property type="component" value="Unassembled WGS sequence"/>
</dbReference>
<dbReference type="GO" id="GO:0016747">
    <property type="term" value="F:acyltransferase activity, transferring groups other than amino-acyl groups"/>
    <property type="evidence" value="ECO:0007669"/>
    <property type="project" value="InterPro"/>
</dbReference>
<dbReference type="PANTHER" id="PTHR43138">
    <property type="entry name" value="ACETYLTRANSFERASE, GNAT FAMILY"/>
    <property type="match status" value="1"/>
</dbReference>
<dbReference type="Proteomes" id="UP000663864">
    <property type="component" value="Unassembled WGS sequence"/>
</dbReference>
<dbReference type="InterPro" id="IPR016181">
    <property type="entry name" value="Acyl_CoA_acyltransferase"/>
</dbReference>
<dbReference type="Gene3D" id="3.40.630.30">
    <property type="match status" value="1"/>
</dbReference>
<dbReference type="EMBL" id="CAJNOT010000084">
    <property type="protein sequence ID" value="CAF0827821.1"/>
    <property type="molecule type" value="Genomic_DNA"/>
</dbReference>
<sequence length="188" mass="21412">MSSIYETTDRPKEYNSSKLESLLPIGKDESKLICYLQSSLNNEIEAGNTYAPKFPFNLSEFKNYFLVGDVFIIINSGKNLSIDFSNNLENAILGTFYIKPNFPGRYSHICNGGFITSNIYRNQGIGRIMALAFIKITPLLCYKASMFNLVFSNNTSSIRLWRSLGFQEIGRILNAGYLIKKKKKRQNK</sequence>
<comment type="caution">
    <text evidence="2">The sequence shown here is derived from an EMBL/GenBank/DDBJ whole genome shotgun (WGS) entry which is preliminary data.</text>
</comment>
<dbReference type="GO" id="GO:0005634">
    <property type="term" value="C:nucleus"/>
    <property type="evidence" value="ECO:0007669"/>
    <property type="project" value="TreeGrafter"/>
</dbReference>
<feature type="domain" description="N-acetyltransferase" evidence="1">
    <location>
        <begin position="88"/>
        <end position="166"/>
    </location>
</feature>
<evidence type="ECO:0000259" key="1">
    <source>
        <dbReference type="Pfam" id="PF00583"/>
    </source>
</evidence>